<reference evidence="1 2" key="1">
    <citation type="journal article" date="2023" name="Sci. Data">
        <title>Genome assembly of the Korean intertidal mud-creeper Batillaria attramentaria.</title>
        <authorList>
            <person name="Patra A.K."/>
            <person name="Ho P.T."/>
            <person name="Jun S."/>
            <person name="Lee S.J."/>
            <person name="Kim Y."/>
            <person name="Won Y.J."/>
        </authorList>
    </citation>
    <scope>NUCLEOTIDE SEQUENCE [LARGE SCALE GENOMIC DNA]</scope>
    <source>
        <strain evidence="1">Wonlab-2016</strain>
    </source>
</reference>
<comment type="caution">
    <text evidence="1">The sequence shown here is derived from an EMBL/GenBank/DDBJ whole genome shotgun (WGS) entry which is preliminary data.</text>
</comment>
<evidence type="ECO:0000313" key="1">
    <source>
        <dbReference type="EMBL" id="KAK7485403.1"/>
    </source>
</evidence>
<sequence>MGGGGECDAGAILPMDVPFTVTPAIETSRNQASDANAAAVVVSLVFDRARLRQIITDDFYKMRFVTREISAVFKK</sequence>
<evidence type="ECO:0000313" key="2">
    <source>
        <dbReference type="Proteomes" id="UP001519460"/>
    </source>
</evidence>
<protein>
    <submittedName>
        <fullName evidence="1">Uncharacterized protein</fullName>
    </submittedName>
</protein>
<keyword evidence="2" id="KW-1185">Reference proteome</keyword>
<proteinExistence type="predicted"/>
<feature type="non-terminal residue" evidence="1">
    <location>
        <position position="75"/>
    </location>
</feature>
<gene>
    <name evidence="1" type="ORF">BaRGS_00023351</name>
</gene>
<accession>A0ABD0KE73</accession>
<dbReference type="Proteomes" id="UP001519460">
    <property type="component" value="Unassembled WGS sequence"/>
</dbReference>
<dbReference type="EMBL" id="JACVVK020000195">
    <property type="protein sequence ID" value="KAK7485403.1"/>
    <property type="molecule type" value="Genomic_DNA"/>
</dbReference>
<name>A0ABD0KE73_9CAEN</name>
<dbReference type="AlphaFoldDB" id="A0ABD0KE73"/>
<organism evidence="1 2">
    <name type="scientific">Batillaria attramentaria</name>
    <dbReference type="NCBI Taxonomy" id="370345"/>
    <lineage>
        <taxon>Eukaryota</taxon>
        <taxon>Metazoa</taxon>
        <taxon>Spiralia</taxon>
        <taxon>Lophotrochozoa</taxon>
        <taxon>Mollusca</taxon>
        <taxon>Gastropoda</taxon>
        <taxon>Caenogastropoda</taxon>
        <taxon>Sorbeoconcha</taxon>
        <taxon>Cerithioidea</taxon>
        <taxon>Batillariidae</taxon>
        <taxon>Batillaria</taxon>
    </lineage>
</organism>